<evidence type="ECO:0000256" key="7">
    <source>
        <dbReference type="SAM" id="Phobius"/>
    </source>
</evidence>
<feature type="transmembrane region" description="Helical" evidence="7">
    <location>
        <begin position="283"/>
        <end position="300"/>
    </location>
</feature>
<comment type="subcellular location">
    <subcellularLocation>
        <location evidence="1">Cell membrane</location>
        <topology evidence="1">Multi-pass membrane protein</topology>
    </subcellularLocation>
</comment>
<feature type="transmembrane region" description="Helical" evidence="7">
    <location>
        <begin position="210"/>
        <end position="229"/>
    </location>
</feature>
<accession>A0A160TUV7</accession>
<dbReference type="PANTHER" id="PTHR23517:SF2">
    <property type="entry name" value="MULTIDRUG RESISTANCE PROTEIN MDTH"/>
    <property type="match status" value="1"/>
</dbReference>
<dbReference type="PROSITE" id="PS50850">
    <property type="entry name" value="MFS"/>
    <property type="match status" value="1"/>
</dbReference>
<keyword evidence="2" id="KW-0813">Transport</keyword>
<feature type="transmembrane region" description="Helical" evidence="7">
    <location>
        <begin position="249"/>
        <end position="276"/>
    </location>
</feature>
<dbReference type="AlphaFoldDB" id="A0A160TUV7"/>
<dbReference type="EMBL" id="CZRL01000082">
    <property type="protein sequence ID" value="CUS52458.1"/>
    <property type="molecule type" value="Genomic_DNA"/>
</dbReference>
<evidence type="ECO:0000256" key="1">
    <source>
        <dbReference type="ARBA" id="ARBA00004651"/>
    </source>
</evidence>
<keyword evidence="6 7" id="KW-0472">Membrane</keyword>
<dbReference type="PANTHER" id="PTHR23517">
    <property type="entry name" value="RESISTANCE PROTEIN MDTM, PUTATIVE-RELATED-RELATED"/>
    <property type="match status" value="1"/>
</dbReference>
<evidence type="ECO:0000313" key="9">
    <source>
        <dbReference type="EMBL" id="CUS52458.1"/>
    </source>
</evidence>
<dbReference type="InterPro" id="IPR036259">
    <property type="entry name" value="MFS_trans_sf"/>
</dbReference>
<dbReference type="InterPro" id="IPR020846">
    <property type="entry name" value="MFS_dom"/>
</dbReference>
<protein>
    <submittedName>
        <fullName evidence="9">Major facilitator superfamily transporter</fullName>
    </submittedName>
</protein>
<keyword evidence="5 7" id="KW-1133">Transmembrane helix</keyword>
<dbReference type="SUPFAM" id="SSF103473">
    <property type="entry name" value="MFS general substrate transporter"/>
    <property type="match status" value="1"/>
</dbReference>
<feature type="domain" description="Major facilitator superfamily (MFS) profile" evidence="8">
    <location>
        <begin position="7"/>
        <end position="394"/>
    </location>
</feature>
<evidence type="ECO:0000259" key="8">
    <source>
        <dbReference type="PROSITE" id="PS50850"/>
    </source>
</evidence>
<dbReference type="Pfam" id="PF07690">
    <property type="entry name" value="MFS_1"/>
    <property type="match status" value="1"/>
</dbReference>
<organism evidence="9">
    <name type="scientific">hydrothermal vent metagenome</name>
    <dbReference type="NCBI Taxonomy" id="652676"/>
    <lineage>
        <taxon>unclassified sequences</taxon>
        <taxon>metagenomes</taxon>
        <taxon>ecological metagenomes</taxon>
    </lineage>
</organism>
<evidence type="ECO:0000256" key="2">
    <source>
        <dbReference type="ARBA" id="ARBA00022448"/>
    </source>
</evidence>
<keyword evidence="3" id="KW-1003">Cell membrane</keyword>
<evidence type="ECO:0000256" key="6">
    <source>
        <dbReference type="ARBA" id="ARBA00023136"/>
    </source>
</evidence>
<reference evidence="9" key="1">
    <citation type="submission" date="2015-10" db="EMBL/GenBank/DDBJ databases">
        <authorList>
            <person name="Gilbert D.G."/>
        </authorList>
    </citation>
    <scope>NUCLEOTIDE SEQUENCE</scope>
</reference>
<feature type="transmembrane region" description="Helical" evidence="7">
    <location>
        <begin position="344"/>
        <end position="365"/>
    </location>
</feature>
<feature type="transmembrane region" description="Helical" evidence="7">
    <location>
        <begin position="9"/>
        <end position="32"/>
    </location>
</feature>
<feature type="transmembrane region" description="Helical" evidence="7">
    <location>
        <begin position="98"/>
        <end position="119"/>
    </location>
</feature>
<dbReference type="GO" id="GO:0005886">
    <property type="term" value="C:plasma membrane"/>
    <property type="evidence" value="ECO:0007669"/>
    <property type="project" value="UniProtKB-SubCell"/>
</dbReference>
<name>A0A160TUV7_9ZZZZ</name>
<feature type="transmembrane region" description="Helical" evidence="7">
    <location>
        <begin position="73"/>
        <end position="92"/>
    </location>
</feature>
<feature type="transmembrane region" description="Helical" evidence="7">
    <location>
        <begin position="306"/>
        <end position="324"/>
    </location>
</feature>
<feature type="transmembrane region" description="Helical" evidence="7">
    <location>
        <begin position="131"/>
        <end position="153"/>
    </location>
</feature>
<feature type="transmembrane region" description="Helical" evidence="7">
    <location>
        <begin position="371"/>
        <end position="390"/>
    </location>
</feature>
<dbReference type="InterPro" id="IPR011701">
    <property type="entry name" value="MFS"/>
</dbReference>
<dbReference type="Gene3D" id="1.20.1250.20">
    <property type="entry name" value="MFS general substrate transporter like domains"/>
    <property type="match status" value="2"/>
</dbReference>
<proteinExistence type="predicted"/>
<feature type="transmembrane region" description="Helical" evidence="7">
    <location>
        <begin position="159"/>
        <end position="182"/>
    </location>
</feature>
<sequence>MKHRQLEFLFLNVGHFFDHLIILIFSAVAALALTREWGMGYAQLIPYATPGFVAFGLFAVPAGWLADKWSREGMMLVFFLGIGAAAVLTALADTPLQIGLGLFVIGMFGAIYHPVGLAMVVQGRTKTGMPLAVNGVFGNLGVGCAALITGFLIDQTGWRSAFVWPGAVCVAIGFAYAFFLFATRQLRASADKLSGGKAKSDQMLQVTRPVLIKIFAVIFFSTAVGGLVFQSTTFSLPKVFDERLGELAVTATSVGSFAFVVFALASVGQLIVGYLLDRVSLKLVFLVVAAIQVVFFTLMVGATGSVALAVSAVFMLAVFGQIPINDVLLGRITRSEWRSRVFGLRYIVTFSVSASSIPLIAWIYALWGFDALFWVLTVAALTILIAVALLPTAAAQPKSVA</sequence>
<dbReference type="GO" id="GO:0022857">
    <property type="term" value="F:transmembrane transporter activity"/>
    <property type="evidence" value="ECO:0007669"/>
    <property type="project" value="InterPro"/>
</dbReference>
<evidence type="ECO:0000256" key="4">
    <source>
        <dbReference type="ARBA" id="ARBA00022692"/>
    </source>
</evidence>
<feature type="transmembrane region" description="Helical" evidence="7">
    <location>
        <begin position="44"/>
        <end position="66"/>
    </location>
</feature>
<evidence type="ECO:0000256" key="5">
    <source>
        <dbReference type="ARBA" id="ARBA00022989"/>
    </source>
</evidence>
<dbReference type="InterPro" id="IPR050171">
    <property type="entry name" value="MFS_Transporters"/>
</dbReference>
<gene>
    <name evidence="9" type="ORF">MGWOODY_XGa2589</name>
</gene>
<keyword evidence="4 7" id="KW-0812">Transmembrane</keyword>
<evidence type="ECO:0000256" key="3">
    <source>
        <dbReference type="ARBA" id="ARBA00022475"/>
    </source>
</evidence>